<feature type="region of interest" description="Disordered" evidence="2">
    <location>
        <begin position="1"/>
        <end position="51"/>
    </location>
</feature>
<sequence length="594" mass="66810">MSLTPNKKQPDIRATRQNGKEPTHTSQLPASKRRRGESPAEATQHTEEYETDFINNVRDARKFLESKLLLVPDGVTPTPNVMSAALFQISAMPGLSGLAMRAIRSAAYLMEEIEEEAIATATREAVTDQMTYMTEEMKDITEYLKEAITNEVGNQIKEIQNATKTAIEKIQTTIQEHTTTQAQNTTGQSYSQALRKPGPTQQQAAKDPTDPRILAREGIKARQFLLDFPPTSKAHDTSTTEIKDTLQKAITKLGGNKDQHLIRTLERLPNKGLLLEYLTDEGAKWMKTADNASDLIREMGNLGAGGKWKNRTFNVIAHYVPITFDPDNQDHIDKILDMNAIDRNHLIRARYAKPIERRNPYQRFAHLILTLQNADTANKLINQGMAIFGKQVDIRKCKKEPLRCLKCHGYNHIARDCINTHDTCGTCGSRAHRTRDCDNTESHQCVPCGGAGHPSWSRNCPTFLRKCDDYDRNHPENALPFFPSNDAWTWEPSVPEPTTRHSPELRQPPERPQQRATEQSQTRSLKQTTITFGLAPAQTKTKPPPRQQKKNDKNAEPDDDMEVDTDTTPKKPTSSKATTPRQQTSSPASSDIYA</sequence>
<dbReference type="SMART" id="SM00343">
    <property type="entry name" value="ZnF_C2HC"/>
    <property type="match status" value="3"/>
</dbReference>
<name>A0A8H4QWL2_9AGAR</name>
<evidence type="ECO:0000313" key="4">
    <source>
        <dbReference type="EMBL" id="KAF4618844.1"/>
    </source>
</evidence>
<organism evidence="4 5">
    <name type="scientific">Agrocybe pediades</name>
    <dbReference type="NCBI Taxonomy" id="84607"/>
    <lineage>
        <taxon>Eukaryota</taxon>
        <taxon>Fungi</taxon>
        <taxon>Dikarya</taxon>
        <taxon>Basidiomycota</taxon>
        <taxon>Agaricomycotina</taxon>
        <taxon>Agaricomycetes</taxon>
        <taxon>Agaricomycetidae</taxon>
        <taxon>Agaricales</taxon>
        <taxon>Agaricineae</taxon>
        <taxon>Strophariaceae</taxon>
        <taxon>Agrocybe</taxon>
    </lineage>
</organism>
<feature type="compositionally biased region" description="Polar residues" evidence="2">
    <location>
        <begin position="581"/>
        <end position="594"/>
    </location>
</feature>
<feature type="domain" description="CCHC-type" evidence="3">
    <location>
        <begin position="403"/>
        <end position="419"/>
    </location>
</feature>
<accession>A0A8H4QWL2</accession>
<feature type="domain" description="CCHC-type" evidence="3">
    <location>
        <begin position="444"/>
        <end position="462"/>
    </location>
</feature>
<feature type="region of interest" description="Disordered" evidence="2">
    <location>
        <begin position="478"/>
        <end position="594"/>
    </location>
</feature>
<feature type="compositionally biased region" description="Polar residues" evidence="2">
    <location>
        <begin position="520"/>
        <end position="531"/>
    </location>
</feature>
<dbReference type="AlphaFoldDB" id="A0A8H4QWL2"/>
<gene>
    <name evidence="4" type="ORF">D9613_009692</name>
</gene>
<proteinExistence type="predicted"/>
<dbReference type="GO" id="GO:0008270">
    <property type="term" value="F:zinc ion binding"/>
    <property type="evidence" value="ECO:0007669"/>
    <property type="project" value="InterPro"/>
</dbReference>
<protein>
    <recommendedName>
        <fullName evidence="3">CCHC-type domain-containing protein</fullName>
    </recommendedName>
</protein>
<evidence type="ECO:0000313" key="5">
    <source>
        <dbReference type="Proteomes" id="UP000521872"/>
    </source>
</evidence>
<dbReference type="EMBL" id="JAACJL010000017">
    <property type="protein sequence ID" value="KAF4618844.1"/>
    <property type="molecule type" value="Genomic_DNA"/>
</dbReference>
<feature type="compositionally biased region" description="Basic and acidic residues" evidence="2">
    <location>
        <begin position="8"/>
        <end position="23"/>
    </location>
</feature>
<dbReference type="InterPro" id="IPR001878">
    <property type="entry name" value="Znf_CCHC"/>
</dbReference>
<feature type="region of interest" description="Disordered" evidence="2">
    <location>
        <begin position="178"/>
        <end position="211"/>
    </location>
</feature>
<dbReference type="InterPro" id="IPR036875">
    <property type="entry name" value="Znf_CCHC_sf"/>
</dbReference>
<dbReference type="SUPFAM" id="SSF57756">
    <property type="entry name" value="Retrovirus zinc finger-like domains"/>
    <property type="match status" value="1"/>
</dbReference>
<dbReference type="Proteomes" id="UP000521872">
    <property type="component" value="Unassembled WGS sequence"/>
</dbReference>
<comment type="caution">
    <text evidence="4">The sequence shown here is derived from an EMBL/GenBank/DDBJ whole genome shotgun (WGS) entry which is preliminary data.</text>
</comment>
<dbReference type="GO" id="GO:0003676">
    <property type="term" value="F:nucleic acid binding"/>
    <property type="evidence" value="ECO:0007669"/>
    <property type="project" value="InterPro"/>
</dbReference>
<evidence type="ECO:0000256" key="1">
    <source>
        <dbReference type="ARBA" id="ARBA00022664"/>
    </source>
</evidence>
<dbReference type="Gene3D" id="4.10.60.10">
    <property type="entry name" value="Zinc finger, CCHC-type"/>
    <property type="match status" value="1"/>
</dbReference>
<keyword evidence="5" id="KW-1185">Reference proteome</keyword>
<keyword evidence="1" id="KW-0507">mRNA processing</keyword>
<feature type="compositionally biased region" description="Basic and acidic residues" evidence="2">
    <location>
        <begin position="498"/>
        <end position="513"/>
    </location>
</feature>
<feature type="compositionally biased region" description="Low complexity" evidence="2">
    <location>
        <begin position="570"/>
        <end position="580"/>
    </location>
</feature>
<evidence type="ECO:0000256" key="2">
    <source>
        <dbReference type="SAM" id="MobiDB-lite"/>
    </source>
</evidence>
<feature type="domain" description="CCHC-type" evidence="3">
    <location>
        <begin position="423"/>
        <end position="439"/>
    </location>
</feature>
<dbReference type="GO" id="GO:0006397">
    <property type="term" value="P:mRNA processing"/>
    <property type="evidence" value="ECO:0007669"/>
    <property type="project" value="UniProtKB-KW"/>
</dbReference>
<evidence type="ECO:0000259" key="3">
    <source>
        <dbReference type="SMART" id="SM00343"/>
    </source>
</evidence>
<reference evidence="4 5" key="1">
    <citation type="submission" date="2019-12" db="EMBL/GenBank/DDBJ databases">
        <authorList>
            <person name="Floudas D."/>
            <person name="Bentzer J."/>
            <person name="Ahren D."/>
            <person name="Johansson T."/>
            <person name="Persson P."/>
            <person name="Tunlid A."/>
        </authorList>
    </citation>
    <scope>NUCLEOTIDE SEQUENCE [LARGE SCALE GENOMIC DNA]</scope>
    <source>
        <strain evidence="4 5">CBS 102.39</strain>
    </source>
</reference>